<keyword evidence="1" id="KW-0472">Membrane</keyword>
<dbReference type="InterPro" id="IPR045340">
    <property type="entry name" value="DUF6533"/>
</dbReference>
<dbReference type="GeneID" id="64632895"/>
<reference evidence="3" key="1">
    <citation type="journal article" date="2020" name="New Phytol.">
        <title>Comparative genomics reveals dynamic genome evolution in host specialist ectomycorrhizal fungi.</title>
        <authorList>
            <person name="Lofgren L.A."/>
            <person name="Nguyen N.H."/>
            <person name="Vilgalys R."/>
            <person name="Ruytinx J."/>
            <person name="Liao H.L."/>
            <person name="Branco S."/>
            <person name="Kuo A."/>
            <person name="LaButti K."/>
            <person name="Lipzen A."/>
            <person name="Andreopoulos W."/>
            <person name="Pangilinan J."/>
            <person name="Riley R."/>
            <person name="Hundley H."/>
            <person name="Na H."/>
            <person name="Barry K."/>
            <person name="Grigoriev I.V."/>
            <person name="Stajich J.E."/>
            <person name="Kennedy P.G."/>
        </authorList>
    </citation>
    <scope>NUCLEOTIDE SEQUENCE</scope>
    <source>
        <strain evidence="3">MN1</strain>
    </source>
</reference>
<sequence length="373" mass="41727">MTIDHAIHDLGLSPGIVFVTIASFTVLCWDHIITFADEVALIWCKPKGFREYRSPSDIFVRSLHYEFILVGCLFLLVREPASDVSENKIYFKFKNRYITPLGFVVNIVALTLPTWSTESCRNFVRYEGAMAIIGVSVAQLIMLSRIHVLYPGNRVAITIPGLLFLVWVALEAYAMACGESEHTCYMCRRYLSITHNIRILSAARAWMPLTYDSALFAMILWRTLPTVWSKGAGRILPKLLIDGTLYYTVICSANLVLTVMILRAPPGQKGIAAQLVYLLTVVMTSRATLRLKKQMCPTVTCTSSDQHRHYSMHSPTLSKSAASLVPWQTPNMRLQSQCLPVVSCAPVPSIPIDTDDTQSLEDGLPIYADVESQ</sequence>
<feature type="domain" description="DUF6533" evidence="2">
    <location>
        <begin position="19"/>
        <end position="47"/>
    </location>
</feature>
<feature type="transmembrane region" description="Helical" evidence="1">
    <location>
        <begin position="58"/>
        <end position="77"/>
    </location>
</feature>
<feature type="transmembrane region" description="Helical" evidence="1">
    <location>
        <begin position="155"/>
        <end position="176"/>
    </location>
</feature>
<dbReference type="AlphaFoldDB" id="A0A9P7JH97"/>
<evidence type="ECO:0000313" key="4">
    <source>
        <dbReference type="Proteomes" id="UP000807769"/>
    </source>
</evidence>
<keyword evidence="4" id="KW-1185">Reference proteome</keyword>
<keyword evidence="1" id="KW-1133">Transmembrane helix</keyword>
<organism evidence="3 4">
    <name type="scientific">Suillus subaureus</name>
    <dbReference type="NCBI Taxonomy" id="48587"/>
    <lineage>
        <taxon>Eukaryota</taxon>
        <taxon>Fungi</taxon>
        <taxon>Dikarya</taxon>
        <taxon>Basidiomycota</taxon>
        <taxon>Agaricomycotina</taxon>
        <taxon>Agaricomycetes</taxon>
        <taxon>Agaricomycetidae</taxon>
        <taxon>Boletales</taxon>
        <taxon>Suillineae</taxon>
        <taxon>Suillaceae</taxon>
        <taxon>Suillus</taxon>
    </lineage>
</organism>
<feature type="transmembrane region" description="Helical" evidence="1">
    <location>
        <begin position="271"/>
        <end position="289"/>
    </location>
</feature>
<dbReference type="OrthoDB" id="3354157at2759"/>
<feature type="transmembrane region" description="Helical" evidence="1">
    <location>
        <begin position="245"/>
        <end position="265"/>
    </location>
</feature>
<accession>A0A9P7JH97</accession>
<protein>
    <recommendedName>
        <fullName evidence="2">DUF6533 domain-containing protein</fullName>
    </recommendedName>
</protein>
<dbReference type="EMBL" id="JABBWG010000006">
    <property type="protein sequence ID" value="KAG1821981.1"/>
    <property type="molecule type" value="Genomic_DNA"/>
</dbReference>
<keyword evidence="1" id="KW-0812">Transmembrane</keyword>
<comment type="caution">
    <text evidence="3">The sequence shown here is derived from an EMBL/GenBank/DDBJ whole genome shotgun (WGS) entry which is preliminary data.</text>
</comment>
<dbReference type="RefSeq" id="XP_041196721.1">
    <property type="nucleotide sequence ID" value="XM_041338879.1"/>
</dbReference>
<feature type="transmembrane region" description="Helical" evidence="1">
    <location>
        <begin position="12"/>
        <end position="33"/>
    </location>
</feature>
<evidence type="ECO:0000313" key="3">
    <source>
        <dbReference type="EMBL" id="KAG1821981.1"/>
    </source>
</evidence>
<dbReference type="Pfam" id="PF20151">
    <property type="entry name" value="DUF6533"/>
    <property type="match status" value="1"/>
</dbReference>
<evidence type="ECO:0000256" key="1">
    <source>
        <dbReference type="SAM" id="Phobius"/>
    </source>
</evidence>
<proteinExistence type="predicted"/>
<feature type="transmembrane region" description="Helical" evidence="1">
    <location>
        <begin position="123"/>
        <end position="143"/>
    </location>
</feature>
<gene>
    <name evidence="3" type="ORF">BJ212DRAFT_1457401</name>
</gene>
<evidence type="ECO:0000259" key="2">
    <source>
        <dbReference type="Pfam" id="PF20151"/>
    </source>
</evidence>
<name>A0A9P7JH97_9AGAM</name>
<feature type="transmembrane region" description="Helical" evidence="1">
    <location>
        <begin position="97"/>
        <end position="117"/>
    </location>
</feature>
<dbReference type="Proteomes" id="UP000807769">
    <property type="component" value="Unassembled WGS sequence"/>
</dbReference>